<evidence type="ECO:0000256" key="6">
    <source>
        <dbReference type="ARBA" id="ARBA00022777"/>
    </source>
</evidence>
<evidence type="ECO:0000256" key="8">
    <source>
        <dbReference type="ARBA" id="ARBA00047899"/>
    </source>
</evidence>
<dbReference type="InterPro" id="IPR011009">
    <property type="entry name" value="Kinase-like_dom_sf"/>
</dbReference>
<evidence type="ECO:0000256" key="7">
    <source>
        <dbReference type="ARBA" id="ARBA00022840"/>
    </source>
</evidence>
<organism evidence="13 14">
    <name type="scientific">Euplotes crassus</name>
    <dbReference type="NCBI Taxonomy" id="5936"/>
    <lineage>
        <taxon>Eukaryota</taxon>
        <taxon>Sar</taxon>
        <taxon>Alveolata</taxon>
        <taxon>Ciliophora</taxon>
        <taxon>Intramacronucleata</taxon>
        <taxon>Spirotrichea</taxon>
        <taxon>Hypotrichia</taxon>
        <taxon>Euplotida</taxon>
        <taxon>Euplotidae</taxon>
        <taxon>Moneuplotes</taxon>
    </lineage>
</organism>
<dbReference type="Proteomes" id="UP001295684">
    <property type="component" value="Unassembled WGS sequence"/>
</dbReference>
<comment type="caution">
    <text evidence="13">The sequence shown here is derived from an EMBL/GenBank/DDBJ whole genome shotgun (WGS) entry which is preliminary data.</text>
</comment>
<evidence type="ECO:0000313" key="14">
    <source>
        <dbReference type="Proteomes" id="UP001295684"/>
    </source>
</evidence>
<feature type="compositionally biased region" description="Basic residues" evidence="11">
    <location>
        <begin position="479"/>
        <end position="503"/>
    </location>
</feature>
<evidence type="ECO:0000256" key="5">
    <source>
        <dbReference type="ARBA" id="ARBA00022741"/>
    </source>
</evidence>
<reference evidence="13" key="1">
    <citation type="submission" date="2023-07" db="EMBL/GenBank/DDBJ databases">
        <authorList>
            <consortium name="AG Swart"/>
            <person name="Singh M."/>
            <person name="Singh A."/>
            <person name="Seah K."/>
            <person name="Emmerich C."/>
        </authorList>
    </citation>
    <scope>NUCLEOTIDE SEQUENCE</scope>
    <source>
        <strain evidence="13">DP1</strain>
    </source>
</reference>
<name>A0AAD1U4Y0_EUPCR</name>
<dbReference type="SMART" id="SM00220">
    <property type="entry name" value="S_TKc"/>
    <property type="match status" value="1"/>
</dbReference>
<evidence type="ECO:0000256" key="4">
    <source>
        <dbReference type="ARBA" id="ARBA00022679"/>
    </source>
</evidence>
<feature type="binding site" evidence="10">
    <location>
        <position position="76"/>
    </location>
    <ligand>
        <name>ATP</name>
        <dbReference type="ChEBI" id="CHEBI:30616"/>
    </ligand>
</feature>
<evidence type="ECO:0000256" key="3">
    <source>
        <dbReference type="ARBA" id="ARBA00022527"/>
    </source>
</evidence>
<dbReference type="InterPro" id="IPR017441">
    <property type="entry name" value="Protein_kinase_ATP_BS"/>
</dbReference>
<keyword evidence="14" id="KW-1185">Reference proteome</keyword>
<dbReference type="AlphaFoldDB" id="A0AAD1U4Y0"/>
<dbReference type="GO" id="GO:0005524">
    <property type="term" value="F:ATP binding"/>
    <property type="evidence" value="ECO:0007669"/>
    <property type="project" value="UniProtKB-UniRule"/>
</dbReference>
<dbReference type="InterPro" id="IPR000719">
    <property type="entry name" value="Prot_kinase_dom"/>
</dbReference>
<dbReference type="InterPro" id="IPR008271">
    <property type="entry name" value="Ser/Thr_kinase_AS"/>
</dbReference>
<comment type="similarity">
    <text evidence="1">Belongs to the protein kinase superfamily. NEK Ser/Thr protein kinase family. NIMA subfamily.</text>
</comment>
<dbReference type="GO" id="GO:0004674">
    <property type="term" value="F:protein serine/threonine kinase activity"/>
    <property type="evidence" value="ECO:0007669"/>
    <property type="project" value="UniProtKB-KW"/>
</dbReference>
<keyword evidence="6" id="KW-0418">Kinase</keyword>
<evidence type="ECO:0000256" key="9">
    <source>
        <dbReference type="ARBA" id="ARBA00048679"/>
    </source>
</evidence>
<dbReference type="PROSITE" id="PS00108">
    <property type="entry name" value="PROTEIN_KINASE_ST"/>
    <property type="match status" value="1"/>
</dbReference>
<comment type="catalytic activity">
    <reaction evidence="8">
        <text>L-threonyl-[protein] + ATP = O-phospho-L-threonyl-[protein] + ADP + H(+)</text>
        <dbReference type="Rhea" id="RHEA:46608"/>
        <dbReference type="Rhea" id="RHEA-COMP:11060"/>
        <dbReference type="Rhea" id="RHEA-COMP:11605"/>
        <dbReference type="ChEBI" id="CHEBI:15378"/>
        <dbReference type="ChEBI" id="CHEBI:30013"/>
        <dbReference type="ChEBI" id="CHEBI:30616"/>
        <dbReference type="ChEBI" id="CHEBI:61977"/>
        <dbReference type="ChEBI" id="CHEBI:456216"/>
        <dbReference type="EC" id="2.7.11.1"/>
    </reaction>
</comment>
<dbReference type="Gene3D" id="1.10.510.10">
    <property type="entry name" value="Transferase(Phosphotransferase) domain 1"/>
    <property type="match status" value="1"/>
</dbReference>
<dbReference type="InterPro" id="IPR050660">
    <property type="entry name" value="NEK_Ser/Thr_kinase"/>
</dbReference>
<proteinExistence type="inferred from homology"/>
<comment type="catalytic activity">
    <reaction evidence="9">
        <text>L-seryl-[protein] + ATP = O-phospho-L-seryl-[protein] + ADP + H(+)</text>
        <dbReference type="Rhea" id="RHEA:17989"/>
        <dbReference type="Rhea" id="RHEA-COMP:9863"/>
        <dbReference type="Rhea" id="RHEA-COMP:11604"/>
        <dbReference type="ChEBI" id="CHEBI:15378"/>
        <dbReference type="ChEBI" id="CHEBI:29999"/>
        <dbReference type="ChEBI" id="CHEBI:30616"/>
        <dbReference type="ChEBI" id="CHEBI:83421"/>
        <dbReference type="ChEBI" id="CHEBI:456216"/>
        <dbReference type="EC" id="2.7.11.1"/>
    </reaction>
</comment>
<evidence type="ECO:0000256" key="2">
    <source>
        <dbReference type="ARBA" id="ARBA00012513"/>
    </source>
</evidence>
<gene>
    <name evidence="13" type="ORF">ECRASSUSDP1_LOCUS3735</name>
</gene>
<dbReference type="EC" id="2.7.11.1" evidence="2"/>
<keyword evidence="5 10" id="KW-0547">Nucleotide-binding</keyword>
<keyword evidence="4" id="KW-0808">Transferase</keyword>
<dbReference type="PANTHER" id="PTHR43671:SF98">
    <property type="entry name" value="SERINE_THREONINE-PROTEIN KINASE NEK11"/>
    <property type="match status" value="1"/>
</dbReference>
<evidence type="ECO:0000256" key="11">
    <source>
        <dbReference type="SAM" id="MobiDB-lite"/>
    </source>
</evidence>
<evidence type="ECO:0000256" key="10">
    <source>
        <dbReference type="PROSITE-ProRule" id="PRU10141"/>
    </source>
</evidence>
<feature type="domain" description="Protein kinase" evidence="12">
    <location>
        <begin position="48"/>
        <end position="308"/>
    </location>
</feature>
<dbReference type="PROSITE" id="PS00107">
    <property type="entry name" value="PROTEIN_KINASE_ATP"/>
    <property type="match status" value="1"/>
</dbReference>
<keyword evidence="3" id="KW-0723">Serine/threonine-protein kinase</keyword>
<dbReference type="GO" id="GO:0005634">
    <property type="term" value="C:nucleus"/>
    <property type="evidence" value="ECO:0007669"/>
    <property type="project" value="TreeGrafter"/>
</dbReference>
<dbReference type="Pfam" id="PF00069">
    <property type="entry name" value="Pkinase"/>
    <property type="match status" value="1"/>
</dbReference>
<evidence type="ECO:0000256" key="1">
    <source>
        <dbReference type="ARBA" id="ARBA00010886"/>
    </source>
</evidence>
<dbReference type="PANTHER" id="PTHR43671">
    <property type="entry name" value="SERINE/THREONINE-PROTEIN KINASE NEK"/>
    <property type="match status" value="1"/>
</dbReference>
<evidence type="ECO:0000259" key="12">
    <source>
        <dbReference type="PROSITE" id="PS50011"/>
    </source>
</evidence>
<evidence type="ECO:0000313" key="13">
    <source>
        <dbReference type="EMBL" id="CAI2362412.1"/>
    </source>
</evidence>
<dbReference type="PROSITE" id="PS50011">
    <property type="entry name" value="PROTEIN_KINASE_DOM"/>
    <property type="match status" value="1"/>
</dbReference>
<dbReference type="SUPFAM" id="SSF56112">
    <property type="entry name" value="Protein kinase-like (PK-like)"/>
    <property type="match status" value="1"/>
</dbReference>
<protein>
    <recommendedName>
        <fullName evidence="2">non-specific serine/threonine protein kinase</fullName>
        <ecNumber evidence="2">2.7.11.1</ecNumber>
    </recommendedName>
</protein>
<dbReference type="EMBL" id="CAMPGE010003575">
    <property type="protein sequence ID" value="CAI2362412.1"/>
    <property type="molecule type" value="Genomic_DNA"/>
</dbReference>
<sequence length="503" mass="58445">MEEEKSFITCKENEFENISIKHFQTLHSKIVKDKEARDKKYGCTEEEYTIKGLIGKGGFGSAYKVKAKNSKIYVLKKIPICNINSKKQRIDTLNEVKLLQNIKHQHIINIYHSFIDTSYFYILMEYASGGDLYQLVKKRMEKREPFSQNQLWKWAYEILLAMRYLHDNCIIHCDLKASNIFISKKNRIKIGDFGSSRVLNPAKMYLKEDLGTTVYCSPEQVNYVGLYDYKIDVWAFGCCMYYLTVFKPPFSGTTFSDLSYNINNTEPGKLPDSLSVDYINMISKCLTKSPKERPTAMELCLSIPSTTISNYAPPKVPTLSSLTFMNPTKSTIEREKSTSKSELKDIYRRRQRFNKIDNLEPIRPTRSKYKTPKRSNGQNVSTSYSQICNEASITQYKSNTKPSEYSKKKILSRLGEMRMREKPFENATIHSHKNNLYLNEFSNISDLRKEKLTSNSKALFNCLIKNYSKSELNRSKEGHAKHKPRMKNLAHRRKTVAGFHKQH</sequence>
<accession>A0AAD1U4Y0</accession>
<keyword evidence="7 10" id="KW-0067">ATP-binding</keyword>
<feature type="region of interest" description="Disordered" evidence="11">
    <location>
        <begin position="473"/>
        <end position="503"/>
    </location>
</feature>